<evidence type="ECO:0000313" key="1">
    <source>
        <dbReference type="EMBL" id="KAI9508557.1"/>
    </source>
</evidence>
<proteinExistence type="predicted"/>
<gene>
    <name evidence="1" type="ORF">F5148DRAFT_888890</name>
</gene>
<reference evidence="1" key="1">
    <citation type="submission" date="2021-03" db="EMBL/GenBank/DDBJ databases">
        <title>Evolutionary priming and transition to the ectomycorrhizal habit in an iconic lineage of mushroom-forming fungi: is preadaptation a requirement?</title>
        <authorList>
            <consortium name="DOE Joint Genome Institute"/>
            <person name="Looney B.P."/>
            <person name="Miyauchi S."/>
            <person name="Morin E."/>
            <person name="Drula E."/>
            <person name="Courty P.E."/>
            <person name="Chicoki N."/>
            <person name="Fauchery L."/>
            <person name="Kohler A."/>
            <person name="Kuo A."/>
            <person name="LaButti K."/>
            <person name="Pangilinan J."/>
            <person name="Lipzen A."/>
            <person name="Riley R."/>
            <person name="Andreopoulos W."/>
            <person name="He G."/>
            <person name="Johnson J."/>
            <person name="Barry K.W."/>
            <person name="Grigoriev I.V."/>
            <person name="Nagy L."/>
            <person name="Hibbett D."/>
            <person name="Henrissat B."/>
            <person name="Matheny P.B."/>
            <person name="Labbe J."/>
            <person name="Martin A.F."/>
        </authorList>
    </citation>
    <scope>NUCLEOTIDE SEQUENCE</scope>
    <source>
        <strain evidence="1">BPL698</strain>
    </source>
</reference>
<keyword evidence="2" id="KW-1185">Reference proteome</keyword>
<sequence length="90" mass="10118">MHVITTLSSTLPWSIGVLVHAPLSSPMRCPIAGEHGHRGSRKTSQRPHVDDISNSYEAAAYVIEFCERCINLTTICRCVHEFHSSHRYQS</sequence>
<comment type="caution">
    <text evidence="1">The sequence shown here is derived from an EMBL/GenBank/DDBJ whole genome shotgun (WGS) entry which is preliminary data.</text>
</comment>
<name>A0ACC0UBS5_9AGAM</name>
<evidence type="ECO:0000313" key="2">
    <source>
        <dbReference type="Proteomes" id="UP001207468"/>
    </source>
</evidence>
<organism evidence="1 2">
    <name type="scientific">Russula earlei</name>
    <dbReference type="NCBI Taxonomy" id="71964"/>
    <lineage>
        <taxon>Eukaryota</taxon>
        <taxon>Fungi</taxon>
        <taxon>Dikarya</taxon>
        <taxon>Basidiomycota</taxon>
        <taxon>Agaricomycotina</taxon>
        <taxon>Agaricomycetes</taxon>
        <taxon>Russulales</taxon>
        <taxon>Russulaceae</taxon>
        <taxon>Russula</taxon>
    </lineage>
</organism>
<accession>A0ACC0UBS5</accession>
<protein>
    <submittedName>
        <fullName evidence="1">Uncharacterized protein</fullName>
    </submittedName>
</protein>
<dbReference type="EMBL" id="JAGFNK010000087">
    <property type="protein sequence ID" value="KAI9508557.1"/>
    <property type="molecule type" value="Genomic_DNA"/>
</dbReference>
<dbReference type="Proteomes" id="UP001207468">
    <property type="component" value="Unassembled WGS sequence"/>
</dbReference>